<keyword evidence="2" id="KW-1185">Reference proteome</keyword>
<dbReference type="AlphaFoldDB" id="A0A1G9N3D1"/>
<evidence type="ECO:0000313" key="1">
    <source>
        <dbReference type="EMBL" id="SDL81032.1"/>
    </source>
</evidence>
<evidence type="ECO:0000313" key="2">
    <source>
        <dbReference type="Proteomes" id="UP000199350"/>
    </source>
</evidence>
<dbReference type="OrthoDB" id="4773472at2"/>
<proteinExistence type="predicted"/>
<dbReference type="STRING" id="38302.SAMN04488535_0854"/>
<dbReference type="Proteomes" id="UP000199350">
    <property type="component" value="Chromosome I"/>
</dbReference>
<sequence>MPVIQFDVLVPDAAAGEVAEAFARALDILVSRGMLSSGSVEHEVSPLVDASTHAQLKTVYENDRGEDPDAAGATPHRYVISAEGASSYNQLAMGLSRILTPKAQLPRDPAALEQEERFEQPSIYPWVVEIRR</sequence>
<gene>
    <name evidence="1" type="ORF">SAMN04488535_0854</name>
</gene>
<protein>
    <submittedName>
        <fullName evidence="1">Uncharacterized protein</fullName>
    </submittedName>
</protein>
<reference evidence="2" key="1">
    <citation type="submission" date="2016-10" db="EMBL/GenBank/DDBJ databases">
        <authorList>
            <person name="Varghese N."/>
            <person name="Submissions S."/>
        </authorList>
    </citation>
    <scope>NUCLEOTIDE SEQUENCE [LARGE SCALE GENOMIC DNA]</scope>
    <source>
        <strain evidence="2">DSM 20632</strain>
    </source>
</reference>
<name>A0A1G9N3D1_9CORY</name>
<dbReference type="EMBL" id="LT629700">
    <property type="protein sequence ID" value="SDL81032.1"/>
    <property type="molecule type" value="Genomic_DNA"/>
</dbReference>
<accession>A0A1G9N3D1</accession>
<organism evidence="1 2">
    <name type="scientific">Corynebacterium mycetoides</name>
    <dbReference type="NCBI Taxonomy" id="38302"/>
    <lineage>
        <taxon>Bacteria</taxon>
        <taxon>Bacillati</taxon>
        <taxon>Actinomycetota</taxon>
        <taxon>Actinomycetes</taxon>
        <taxon>Mycobacteriales</taxon>
        <taxon>Corynebacteriaceae</taxon>
        <taxon>Corynebacterium</taxon>
    </lineage>
</organism>
<dbReference type="RefSeq" id="WP_092149213.1">
    <property type="nucleotide sequence ID" value="NZ_LT629700.1"/>
</dbReference>